<keyword evidence="3" id="KW-1185">Reference proteome</keyword>
<dbReference type="EMBL" id="BMAT01007633">
    <property type="protein sequence ID" value="GFR68083.1"/>
    <property type="molecule type" value="Genomic_DNA"/>
</dbReference>
<reference evidence="2 3" key="1">
    <citation type="journal article" date="2021" name="Elife">
        <title>Chloroplast acquisition without the gene transfer in kleptoplastic sea slugs, Plakobranchus ocellatus.</title>
        <authorList>
            <person name="Maeda T."/>
            <person name="Takahashi S."/>
            <person name="Yoshida T."/>
            <person name="Shimamura S."/>
            <person name="Takaki Y."/>
            <person name="Nagai Y."/>
            <person name="Toyoda A."/>
            <person name="Suzuki Y."/>
            <person name="Arimoto A."/>
            <person name="Ishii H."/>
            <person name="Satoh N."/>
            <person name="Nishiyama T."/>
            <person name="Hasebe M."/>
            <person name="Maruyama T."/>
            <person name="Minagawa J."/>
            <person name="Obokata J."/>
            <person name="Shigenobu S."/>
        </authorList>
    </citation>
    <scope>NUCLEOTIDE SEQUENCE [LARGE SCALE GENOMIC DNA]</scope>
</reference>
<accession>A0AAV4F3Y2</accession>
<keyword evidence="1" id="KW-0732">Signal</keyword>
<name>A0AAV4F3Y2_9GAST</name>
<dbReference type="PROSITE" id="PS51257">
    <property type="entry name" value="PROKAR_LIPOPROTEIN"/>
    <property type="match status" value="1"/>
</dbReference>
<evidence type="ECO:0000313" key="2">
    <source>
        <dbReference type="EMBL" id="GFR68083.1"/>
    </source>
</evidence>
<proteinExistence type="predicted"/>
<gene>
    <name evidence="2" type="ORF">ElyMa_003722400</name>
</gene>
<feature type="chain" id="PRO_5043427789" evidence="1">
    <location>
        <begin position="43"/>
        <end position="99"/>
    </location>
</feature>
<organism evidence="2 3">
    <name type="scientific">Elysia marginata</name>
    <dbReference type="NCBI Taxonomy" id="1093978"/>
    <lineage>
        <taxon>Eukaryota</taxon>
        <taxon>Metazoa</taxon>
        <taxon>Spiralia</taxon>
        <taxon>Lophotrochozoa</taxon>
        <taxon>Mollusca</taxon>
        <taxon>Gastropoda</taxon>
        <taxon>Heterobranchia</taxon>
        <taxon>Euthyneura</taxon>
        <taxon>Panpulmonata</taxon>
        <taxon>Sacoglossa</taxon>
        <taxon>Placobranchoidea</taxon>
        <taxon>Plakobranchidae</taxon>
        <taxon>Elysia</taxon>
    </lineage>
</organism>
<dbReference type="Proteomes" id="UP000762676">
    <property type="component" value="Unassembled WGS sequence"/>
</dbReference>
<sequence>MSQRPTFLAPTPDVTVVGLNVCLCSMSLFACALELFSPSCEGEKTSDRPELQQILCPGLKVQMHACEGGLRGEGEREVGEKKINRFSNEEKIGMTEKYQ</sequence>
<feature type="signal peptide" evidence="1">
    <location>
        <begin position="1"/>
        <end position="42"/>
    </location>
</feature>
<dbReference type="AlphaFoldDB" id="A0AAV4F3Y2"/>
<evidence type="ECO:0000313" key="3">
    <source>
        <dbReference type="Proteomes" id="UP000762676"/>
    </source>
</evidence>
<evidence type="ECO:0000256" key="1">
    <source>
        <dbReference type="SAM" id="SignalP"/>
    </source>
</evidence>
<protein>
    <submittedName>
        <fullName evidence="2">Uncharacterized protein</fullName>
    </submittedName>
</protein>
<comment type="caution">
    <text evidence="2">The sequence shown here is derived from an EMBL/GenBank/DDBJ whole genome shotgun (WGS) entry which is preliminary data.</text>
</comment>